<feature type="domain" description="MADF" evidence="2">
    <location>
        <begin position="18"/>
        <end position="98"/>
    </location>
</feature>
<feature type="region of interest" description="Disordered" evidence="1">
    <location>
        <begin position="119"/>
        <end position="158"/>
    </location>
</feature>
<evidence type="ECO:0000256" key="1">
    <source>
        <dbReference type="SAM" id="MobiDB-lite"/>
    </source>
</evidence>
<organism evidence="3 4">
    <name type="scientific">Cotesia glomerata</name>
    <name type="common">Lepidopteran parasitic wasp</name>
    <name type="synonym">Apanteles glomeratus</name>
    <dbReference type="NCBI Taxonomy" id="32391"/>
    <lineage>
        <taxon>Eukaryota</taxon>
        <taxon>Metazoa</taxon>
        <taxon>Ecdysozoa</taxon>
        <taxon>Arthropoda</taxon>
        <taxon>Hexapoda</taxon>
        <taxon>Insecta</taxon>
        <taxon>Pterygota</taxon>
        <taxon>Neoptera</taxon>
        <taxon>Endopterygota</taxon>
        <taxon>Hymenoptera</taxon>
        <taxon>Apocrita</taxon>
        <taxon>Ichneumonoidea</taxon>
        <taxon>Braconidae</taxon>
        <taxon>Microgastrinae</taxon>
        <taxon>Cotesia</taxon>
    </lineage>
</organism>
<dbReference type="GO" id="GO:0006357">
    <property type="term" value="P:regulation of transcription by RNA polymerase II"/>
    <property type="evidence" value="ECO:0007669"/>
    <property type="project" value="TreeGrafter"/>
</dbReference>
<dbReference type="PANTHER" id="PTHR12243">
    <property type="entry name" value="MADF DOMAIN TRANSCRIPTION FACTOR"/>
    <property type="match status" value="1"/>
</dbReference>
<comment type="caution">
    <text evidence="3">The sequence shown here is derived from an EMBL/GenBank/DDBJ whole genome shotgun (WGS) entry which is preliminary data.</text>
</comment>
<dbReference type="AlphaFoldDB" id="A0AAV7J7P4"/>
<dbReference type="GO" id="GO:0005667">
    <property type="term" value="C:transcription regulator complex"/>
    <property type="evidence" value="ECO:0007669"/>
    <property type="project" value="TreeGrafter"/>
</dbReference>
<feature type="compositionally biased region" description="Polar residues" evidence="1">
    <location>
        <begin position="149"/>
        <end position="158"/>
    </location>
</feature>
<keyword evidence="4" id="KW-1185">Reference proteome</keyword>
<dbReference type="PROSITE" id="PS51029">
    <property type="entry name" value="MADF"/>
    <property type="match status" value="1"/>
</dbReference>
<dbReference type="SMART" id="SM00595">
    <property type="entry name" value="MADF"/>
    <property type="match status" value="1"/>
</dbReference>
<dbReference type="GO" id="GO:0005634">
    <property type="term" value="C:nucleus"/>
    <property type="evidence" value="ECO:0007669"/>
    <property type="project" value="TreeGrafter"/>
</dbReference>
<proteinExistence type="predicted"/>
<dbReference type="Pfam" id="PF10545">
    <property type="entry name" value="MADF_DNA_bdg"/>
    <property type="match status" value="1"/>
</dbReference>
<name>A0AAV7J7P4_COTGL</name>
<gene>
    <name evidence="3" type="ORF">KQX54_005854</name>
</gene>
<accession>A0AAV7J7P4</accession>
<dbReference type="PANTHER" id="PTHR12243:SF60">
    <property type="entry name" value="SI:CH211-15D5.12-RELATED"/>
    <property type="match status" value="1"/>
</dbReference>
<reference evidence="3 4" key="1">
    <citation type="journal article" date="2021" name="J. Hered.">
        <title>A chromosome-level genome assembly of the parasitoid wasp, Cotesia glomerata (Hymenoptera: Braconidae).</title>
        <authorList>
            <person name="Pinto B.J."/>
            <person name="Weis J.J."/>
            <person name="Gamble T."/>
            <person name="Ode P.J."/>
            <person name="Paul R."/>
            <person name="Zaspel J.M."/>
        </authorList>
    </citation>
    <scope>NUCLEOTIDE SEQUENCE [LARGE SCALE GENOMIC DNA]</scope>
    <source>
        <strain evidence="3">CgM1</strain>
    </source>
</reference>
<evidence type="ECO:0000313" key="3">
    <source>
        <dbReference type="EMBL" id="KAH0566979.1"/>
    </source>
</evidence>
<dbReference type="InterPro" id="IPR039353">
    <property type="entry name" value="TF_Adf1"/>
</dbReference>
<dbReference type="EMBL" id="JAHXZJ010000001">
    <property type="protein sequence ID" value="KAH0566979.1"/>
    <property type="molecule type" value="Genomic_DNA"/>
</dbReference>
<sequence>MQEEAIAPRLSKKPATIKFIEHVRKNQCLYDHNVKKQYGSDFVENVWKKIAQDCCLENGTKAKRKWMYLRARYKCGLIDPTKKSNYHRDLNFLYSFVQSIDVDEDEEVQFLMKKEPENDYYETNGRGNSSERLTSLASRRNRSRHLSNENRLSTSSGRQSVFTEYSYPSVPIYPPGGSLHIDHEDELKPFFESLYRSTKKLPLMLQRHIKTQFFEIISAAEASATNGRTE</sequence>
<evidence type="ECO:0000259" key="2">
    <source>
        <dbReference type="PROSITE" id="PS51029"/>
    </source>
</evidence>
<protein>
    <recommendedName>
        <fullName evidence="2">MADF domain-containing protein</fullName>
    </recommendedName>
</protein>
<dbReference type="Proteomes" id="UP000826195">
    <property type="component" value="Unassembled WGS sequence"/>
</dbReference>
<feature type="compositionally biased region" description="Polar residues" evidence="1">
    <location>
        <begin position="125"/>
        <end position="138"/>
    </location>
</feature>
<dbReference type="InterPro" id="IPR006578">
    <property type="entry name" value="MADF-dom"/>
</dbReference>
<evidence type="ECO:0000313" key="4">
    <source>
        <dbReference type="Proteomes" id="UP000826195"/>
    </source>
</evidence>